<keyword evidence="7" id="KW-0175">Coiled coil</keyword>
<dbReference type="Pfam" id="PF02743">
    <property type="entry name" value="dCache_1"/>
    <property type="match status" value="1"/>
</dbReference>
<dbReference type="Pfam" id="PF06580">
    <property type="entry name" value="His_kinase"/>
    <property type="match status" value="1"/>
</dbReference>
<feature type="coiled-coil region" evidence="7">
    <location>
        <begin position="340"/>
        <end position="367"/>
    </location>
</feature>
<dbReference type="SMART" id="SM00387">
    <property type="entry name" value="HATPase_c"/>
    <property type="match status" value="1"/>
</dbReference>
<evidence type="ECO:0000256" key="3">
    <source>
        <dbReference type="ARBA" id="ARBA00022692"/>
    </source>
</evidence>
<gene>
    <name evidence="10" type="ORF">KQJ23_04960</name>
</gene>
<dbReference type="PANTHER" id="PTHR34220:SF7">
    <property type="entry name" value="SENSOR HISTIDINE KINASE YPDA"/>
    <property type="match status" value="1"/>
</dbReference>
<accession>A0ABS6FMG0</accession>
<evidence type="ECO:0000256" key="7">
    <source>
        <dbReference type="SAM" id="Coils"/>
    </source>
</evidence>
<evidence type="ECO:0000256" key="4">
    <source>
        <dbReference type="ARBA" id="ARBA00022777"/>
    </source>
</evidence>
<organism evidence="10 11">
    <name type="scientific">Paenibacillus brevis</name>
    <dbReference type="NCBI Taxonomy" id="2841508"/>
    <lineage>
        <taxon>Bacteria</taxon>
        <taxon>Bacillati</taxon>
        <taxon>Bacillota</taxon>
        <taxon>Bacilli</taxon>
        <taxon>Bacillales</taxon>
        <taxon>Paenibacillaceae</taxon>
        <taxon>Paenibacillus</taxon>
    </lineage>
</organism>
<keyword evidence="5 8" id="KW-1133">Transmembrane helix</keyword>
<dbReference type="InterPro" id="IPR003660">
    <property type="entry name" value="HAMP_dom"/>
</dbReference>
<dbReference type="RefSeq" id="WP_216477579.1">
    <property type="nucleotide sequence ID" value="NZ_JAHLQJ010000003.1"/>
</dbReference>
<feature type="domain" description="HAMP" evidence="9">
    <location>
        <begin position="307"/>
        <end position="359"/>
    </location>
</feature>
<dbReference type="InterPro" id="IPR050640">
    <property type="entry name" value="Bact_2-comp_sensor_kinase"/>
</dbReference>
<keyword evidence="2" id="KW-1003">Cell membrane</keyword>
<keyword evidence="4 10" id="KW-0808">Transferase</keyword>
<evidence type="ECO:0000256" key="5">
    <source>
        <dbReference type="ARBA" id="ARBA00022989"/>
    </source>
</evidence>
<proteinExistence type="predicted"/>
<protein>
    <submittedName>
        <fullName evidence="10">Sensor histidine kinase</fullName>
    </submittedName>
</protein>
<keyword evidence="3 8" id="KW-0812">Transmembrane</keyword>
<name>A0ABS6FMG0_9BACL</name>
<comment type="subcellular location">
    <subcellularLocation>
        <location evidence="1">Cell membrane</location>
        <topology evidence="1">Multi-pass membrane protein</topology>
    </subcellularLocation>
</comment>
<feature type="transmembrane region" description="Helical" evidence="8">
    <location>
        <begin position="12"/>
        <end position="36"/>
    </location>
</feature>
<evidence type="ECO:0000259" key="9">
    <source>
        <dbReference type="PROSITE" id="PS50885"/>
    </source>
</evidence>
<sequence>MRRFFGRSLKHKLSLMVMVSTVLPLLCFGFFSYYIATEISEDKAKQAGMNTLRQIRTQLEFMTKDIENMSIFLIGDNDIQDYLGGTRSDSLLQSSIYGFLMNLAYTKEYIANIEIRSYNEKPTIAQTTVFSSGYPIQTSKSSPMEGKVWTSLYEDITATGTKRVISLMRPIQQIGTYQYIGEMTISLDEKVVAGLLRKSDLEGNGYILLLDRDQKIISSTDSANLQLPIASVLPDFPSRMAEEGAFNSGGKDNTVLYYKVPSMDWTLVGVIPFKEYSAQNRYVLSLTGFAVMIAIVLSFVFLLLLISRVTKPLSSLVKYLNLANPEKPIPLLPVVTMDEVGQLMRSYNRLTERIRNLTDQVKHNEALKKEADLLALQAQINPHFLYNTLSSINWLALLNKEYQIAKMVGSLSEFLRFSLNGGGEFCTVRQEIEHAQSYVNIQSIRYPACFDFQIRVDPVLMDQPMLKLLLQPLIENAILHGVLKKEGKGNIGVQVEKSEMGTCFTVSDDGAGIEKSKLAELSELISEADEEREIVLKQGSYGLRNVHQRLILHYGPGYGLKLDSDLSRGTKVSFVIPDQKEEQQ</sequence>
<evidence type="ECO:0000256" key="8">
    <source>
        <dbReference type="SAM" id="Phobius"/>
    </source>
</evidence>
<dbReference type="EMBL" id="JAHLQJ010000003">
    <property type="protein sequence ID" value="MBU5671179.1"/>
    <property type="molecule type" value="Genomic_DNA"/>
</dbReference>
<dbReference type="GO" id="GO:0016301">
    <property type="term" value="F:kinase activity"/>
    <property type="evidence" value="ECO:0007669"/>
    <property type="project" value="UniProtKB-KW"/>
</dbReference>
<reference evidence="10 11" key="1">
    <citation type="submission" date="2021-06" db="EMBL/GenBank/DDBJ databases">
        <authorList>
            <person name="Sun Q."/>
            <person name="Li D."/>
        </authorList>
    </citation>
    <scope>NUCLEOTIDE SEQUENCE [LARGE SCALE GENOMIC DNA]</scope>
    <source>
        <strain evidence="10 11">MSJ-6</strain>
    </source>
</reference>
<keyword evidence="6 8" id="KW-0472">Membrane</keyword>
<dbReference type="InterPro" id="IPR033479">
    <property type="entry name" value="dCache_1"/>
</dbReference>
<evidence type="ECO:0000256" key="1">
    <source>
        <dbReference type="ARBA" id="ARBA00004651"/>
    </source>
</evidence>
<dbReference type="PROSITE" id="PS50885">
    <property type="entry name" value="HAMP"/>
    <property type="match status" value="1"/>
</dbReference>
<keyword evidence="11" id="KW-1185">Reference proteome</keyword>
<keyword evidence="4 10" id="KW-0418">Kinase</keyword>
<feature type="transmembrane region" description="Helical" evidence="8">
    <location>
        <begin position="282"/>
        <end position="306"/>
    </location>
</feature>
<dbReference type="InterPro" id="IPR010559">
    <property type="entry name" value="Sig_transdc_His_kin_internal"/>
</dbReference>
<evidence type="ECO:0000256" key="2">
    <source>
        <dbReference type="ARBA" id="ARBA00022475"/>
    </source>
</evidence>
<dbReference type="InterPro" id="IPR003594">
    <property type="entry name" value="HATPase_dom"/>
</dbReference>
<dbReference type="PANTHER" id="PTHR34220">
    <property type="entry name" value="SENSOR HISTIDINE KINASE YPDA"/>
    <property type="match status" value="1"/>
</dbReference>
<dbReference type="Pfam" id="PF02518">
    <property type="entry name" value="HATPase_c"/>
    <property type="match status" value="1"/>
</dbReference>
<dbReference type="Proteomes" id="UP000743001">
    <property type="component" value="Unassembled WGS sequence"/>
</dbReference>
<evidence type="ECO:0000256" key="6">
    <source>
        <dbReference type="ARBA" id="ARBA00023136"/>
    </source>
</evidence>
<evidence type="ECO:0000313" key="10">
    <source>
        <dbReference type="EMBL" id="MBU5671179.1"/>
    </source>
</evidence>
<comment type="caution">
    <text evidence="10">The sequence shown here is derived from an EMBL/GenBank/DDBJ whole genome shotgun (WGS) entry which is preliminary data.</text>
</comment>
<evidence type="ECO:0000313" key="11">
    <source>
        <dbReference type="Proteomes" id="UP000743001"/>
    </source>
</evidence>